<name>A0AAE1SDV1_9SOLA</name>
<dbReference type="PANTHER" id="PTHR46935">
    <property type="entry name" value="OS01G0674700 PROTEIN"/>
    <property type="match status" value="1"/>
</dbReference>
<sequence>MEASTGPPRLPSPSPLINIENPTPKIIHTLRKKELQKFNRRLAKQAAKEPAPITETQKQTLTEESYFQAVKSEYKSFKKEMNAKNDERIVGKPWERIEKLKLQEFLSENKVYSGDKLNSEHLWELSDIIESERDKFSWLLDNDVEIKQGWFDNERDNWDYRQRRRGEAEIIRFIIDRLSGTELSVKDYKFSKLMKHSGLQYTEEQMLRLVEGLGEKGQWRHALSVVHWVYNSKEHRRSKSRFVYTKLLAVLGKARRPREALQVFNLMRGDAHIYPDIAAYHSVAVTLGQAGLLKELINIIDCMKQKPEKIKYMRRKNWDPVLQPDLVVYNAVLNACVPSRQWRGVFWVFEQLRKNGLKPNGPSYGLAMEVMLQSGKYDLVHEFFGKMKRSGEALKALSYKEGRVNEAIQAVREMEQRGVVGSASVYYELACCLCYHGMWKEAFLEIEKLKMLRHTRPLAVTFTGIILSSMDGGHIDGCICIYEHSKKHCEPDIGIINAMLKVYGKNDMFYKAKELFEWAKTEDPGPQPSQGNFSSSRSPDAYTYTSMLESSACSLQWEYFEYVYKEMALAGYQLDQSRHAYLLVEASKAGKVKFERLASISGPAFYDIFLIPDSRLAPSFQIERNLTSDVYLVHLLEHAFDAILEVGQIPHQSFFFEILCQATCQHDHERAVALIKSMVHAPFQVSKQQWINLFNNNDERISDSSLRGLLDVLCSQNLGSDATIVNLCRVLESLCGSCTSRVLSIDEPVNFATDASTNTDEFNLQHVQVDQGDLSDEAYDEREKGGDRELVSDLSHLRHRKDEWIRTNITSELSDEELAFDDQFDCLDDIDDQLGLRMSSDEDDNSCETKVPSADEILKTWEDMRKKDARFFNFKLGQMYAAPVDPVQQLRMQSAEEKTIFDVKLDKFDAAAKIKEIRSFTDLGLKEAKELVEKAPAVVKKGVTKG</sequence>
<dbReference type="Gene3D" id="1.25.40.10">
    <property type="entry name" value="Tetratricopeptide repeat domain"/>
    <property type="match status" value="3"/>
</dbReference>
<evidence type="ECO:0000256" key="1">
    <source>
        <dbReference type="ARBA" id="ARBA00022737"/>
    </source>
</evidence>
<proteinExistence type="predicted"/>
<keyword evidence="2" id="KW-0689">Ribosomal protein</keyword>
<dbReference type="GO" id="GO:0009658">
    <property type="term" value="P:chloroplast organization"/>
    <property type="evidence" value="ECO:0007669"/>
    <property type="project" value="InterPro"/>
</dbReference>
<dbReference type="GO" id="GO:0005840">
    <property type="term" value="C:ribosome"/>
    <property type="evidence" value="ECO:0007669"/>
    <property type="project" value="UniProtKB-KW"/>
</dbReference>
<keyword evidence="1" id="KW-0677">Repeat</keyword>
<dbReference type="InterPro" id="IPR044645">
    <property type="entry name" value="DG1/EMB2279-like"/>
</dbReference>
<dbReference type="InterPro" id="IPR011990">
    <property type="entry name" value="TPR-like_helical_dom_sf"/>
</dbReference>
<evidence type="ECO:0000256" key="5">
    <source>
        <dbReference type="SAM" id="MobiDB-lite"/>
    </source>
</evidence>
<accession>A0AAE1SDV1</accession>
<evidence type="ECO:0000313" key="8">
    <source>
        <dbReference type="Proteomes" id="UP001291623"/>
    </source>
</evidence>
<organism evidence="7 8">
    <name type="scientific">Anisodus tanguticus</name>
    <dbReference type="NCBI Taxonomy" id="243964"/>
    <lineage>
        <taxon>Eukaryota</taxon>
        <taxon>Viridiplantae</taxon>
        <taxon>Streptophyta</taxon>
        <taxon>Embryophyta</taxon>
        <taxon>Tracheophyta</taxon>
        <taxon>Spermatophyta</taxon>
        <taxon>Magnoliopsida</taxon>
        <taxon>eudicotyledons</taxon>
        <taxon>Gunneridae</taxon>
        <taxon>Pentapetalae</taxon>
        <taxon>asterids</taxon>
        <taxon>lamiids</taxon>
        <taxon>Solanales</taxon>
        <taxon>Solanaceae</taxon>
        <taxon>Solanoideae</taxon>
        <taxon>Hyoscyameae</taxon>
        <taxon>Anisodus</taxon>
    </lineage>
</organism>
<dbReference type="GO" id="GO:0006412">
    <property type="term" value="P:translation"/>
    <property type="evidence" value="ECO:0007669"/>
    <property type="project" value="InterPro"/>
</dbReference>
<dbReference type="Pfam" id="PF01535">
    <property type="entry name" value="PPR"/>
    <property type="match status" value="2"/>
</dbReference>
<dbReference type="GO" id="GO:0003735">
    <property type="term" value="F:structural constituent of ribosome"/>
    <property type="evidence" value="ECO:0007669"/>
    <property type="project" value="InterPro"/>
</dbReference>
<dbReference type="InterPro" id="IPR000206">
    <property type="entry name" value="Ribosomal_bL12"/>
</dbReference>
<dbReference type="InterPro" id="IPR002885">
    <property type="entry name" value="PPR_rpt"/>
</dbReference>
<feature type="region of interest" description="Disordered" evidence="5">
    <location>
        <begin position="1"/>
        <end position="22"/>
    </location>
</feature>
<reference evidence="7" key="1">
    <citation type="submission" date="2023-12" db="EMBL/GenBank/DDBJ databases">
        <title>Genome assembly of Anisodus tanguticus.</title>
        <authorList>
            <person name="Wang Y.-J."/>
        </authorList>
    </citation>
    <scope>NUCLEOTIDE SEQUENCE</scope>
    <source>
        <strain evidence="7">KB-2021</strain>
        <tissue evidence="7">Leaf</tissue>
    </source>
</reference>
<feature type="repeat" description="PPR" evidence="4">
    <location>
        <begin position="325"/>
        <end position="359"/>
    </location>
</feature>
<comment type="caution">
    <text evidence="7">The sequence shown here is derived from an EMBL/GenBank/DDBJ whole genome shotgun (WGS) entry which is preliminary data.</text>
</comment>
<dbReference type="Gene3D" id="3.30.1390.10">
    <property type="match status" value="1"/>
</dbReference>
<evidence type="ECO:0000313" key="7">
    <source>
        <dbReference type="EMBL" id="KAK4367842.1"/>
    </source>
</evidence>
<dbReference type="Proteomes" id="UP001291623">
    <property type="component" value="Unassembled WGS sequence"/>
</dbReference>
<keyword evidence="8" id="KW-1185">Reference proteome</keyword>
<protein>
    <recommendedName>
        <fullName evidence="6">Large ribosomal subunit protein bL12 C-terminal domain-containing protein</fullName>
    </recommendedName>
</protein>
<evidence type="ECO:0000259" key="6">
    <source>
        <dbReference type="Pfam" id="PF00542"/>
    </source>
</evidence>
<dbReference type="InterPro" id="IPR014719">
    <property type="entry name" value="Ribosomal_bL12_C/ClpS-like"/>
</dbReference>
<dbReference type="AlphaFoldDB" id="A0AAE1SDV1"/>
<dbReference type="GO" id="GO:0009507">
    <property type="term" value="C:chloroplast"/>
    <property type="evidence" value="ECO:0007669"/>
    <property type="project" value="TreeGrafter"/>
</dbReference>
<dbReference type="PROSITE" id="PS51375">
    <property type="entry name" value="PPR"/>
    <property type="match status" value="1"/>
</dbReference>
<dbReference type="SUPFAM" id="SSF54736">
    <property type="entry name" value="ClpS-like"/>
    <property type="match status" value="1"/>
</dbReference>
<dbReference type="Pfam" id="PF00542">
    <property type="entry name" value="Ribosomal_L12"/>
    <property type="match status" value="1"/>
</dbReference>
<dbReference type="PANTHER" id="PTHR46935:SF2">
    <property type="entry name" value="PENTACOTRIPEPTIDE-REPEAT REGION OF PRORP DOMAIN-CONTAINING PROTEIN"/>
    <property type="match status" value="1"/>
</dbReference>
<dbReference type="Pfam" id="PF13812">
    <property type="entry name" value="PPR_3"/>
    <property type="match status" value="1"/>
</dbReference>
<dbReference type="NCBIfam" id="TIGR00756">
    <property type="entry name" value="PPR"/>
    <property type="match status" value="1"/>
</dbReference>
<keyword evidence="3" id="KW-0687">Ribonucleoprotein</keyword>
<dbReference type="CDD" id="cd00387">
    <property type="entry name" value="Ribosomal_L7_L12"/>
    <property type="match status" value="1"/>
</dbReference>
<feature type="domain" description="Large ribosomal subunit protein bL12 C-terminal" evidence="6">
    <location>
        <begin position="901"/>
        <end position="945"/>
    </location>
</feature>
<dbReference type="InterPro" id="IPR013823">
    <property type="entry name" value="Ribosomal_bL12_C"/>
</dbReference>
<dbReference type="GO" id="GO:1990904">
    <property type="term" value="C:ribonucleoprotein complex"/>
    <property type="evidence" value="ECO:0007669"/>
    <property type="project" value="UniProtKB-KW"/>
</dbReference>
<evidence type="ECO:0000256" key="3">
    <source>
        <dbReference type="ARBA" id="ARBA00023274"/>
    </source>
</evidence>
<dbReference type="EMBL" id="JAVYJV010000006">
    <property type="protein sequence ID" value="KAK4367842.1"/>
    <property type="molecule type" value="Genomic_DNA"/>
</dbReference>
<evidence type="ECO:0000256" key="4">
    <source>
        <dbReference type="PROSITE-ProRule" id="PRU00708"/>
    </source>
</evidence>
<evidence type="ECO:0000256" key="2">
    <source>
        <dbReference type="ARBA" id="ARBA00022980"/>
    </source>
</evidence>
<gene>
    <name evidence="7" type="ORF">RND71_011634</name>
</gene>